<sequence>VFEGFHLKPEAELAVFDALAKRRMKARLARAFVLRVLQS</sequence>
<comment type="caution">
    <text evidence="1">The sequence shown here is derived from an EMBL/GenBank/DDBJ whole genome shotgun (WGS) entry which is preliminary data.</text>
</comment>
<dbReference type="EMBL" id="LXQA010348073">
    <property type="protein sequence ID" value="MCI45757.1"/>
    <property type="molecule type" value="Genomic_DNA"/>
</dbReference>
<keyword evidence="2" id="KW-1185">Reference proteome</keyword>
<evidence type="ECO:0000313" key="2">
    <source>
        <dbReference type="Proteomes" id="UP000265520"/>
    </source>
</evidence>
<protein>
    <submittedName>
        <fullName evidence="1">Uncharacterized protein</fullName>
    </submittedName>
</protein>
<proteinExistence type="predicted"/>
<feature type="non-terminal residue" evidence="1">
    <location>
        <position position="1"/>
    </location>
</feature>
<organism evidence="1 2">
    <name type="scientific">Trifolium medium</name>
    <dbReference type="NCBI Taxonomy" id="97028"/>
    <lineage>
        <taxon>Eukaryota</taxon>
        <taxon>Viridiplantae</taxon>
        <taxon>Streptophyta</taxon>
        <taxon>Embryophyta</taxon>
        <taxon>Tracheophyta</taxon>
        <taxon>Spermatophyta</taxon>
        <taxon>Magnoliopsida</taxon>
        <taxon>eudicotyledons</taxon>
        <taxon>Gunneridae</taxon>
        <taxon>Pentapetalae</taxon>
        <taxon>rosids</taxon>
        <taxon>fabids</taxon>
        <taxon>Fabales</taxon>
        <taxon>Fabaceae</taxon>
        <taxon>Papilionoideae</taxon>
        <taxon>50 kb inversion clade</taxon>
        <taxon>NPAAA clade</taxon>
        <taxon>Hologalegina</taxon>
        <taxon>IRL clade</taxon>
        <taxon>Trifolieae</taxon>
        <taxon>Trifolium</taxon>
    </lineage>
</organism>
<dbReference type="AlphaFoldDB" id="A0A392SBG7"/>
<name>A0A392SBG7_9FABA</name>
<evidence type="ECO:0000313" key="1">
    <source>
        <dbReference type="EMBL" id="MCI45757.1"/>
    </source>
</evidence>
<dbReference type="Proteomes" id="UP000265520">
    <property type="component" value="Unassembled WGS sequence"/>
</dbReference>
<accession>A0A392SBG7</accession>
<reference evidence="1 2" key="1">
    <citation type="journal article" date="2018" name="Front. Plant Sci.">
        <title>Red Clover (Trifolium pratense) and Zigzag Clover (T. medium) - A Picture of Genomic Similarities and Differences.</title>
        <authorList>
            <person name="Dluhosova J."/>
            <person name="Istvanek J."/>
            <person name="Nedelnik J."/>
            <person name="Repkova J."/>
        </authorList>
    </citation>
    <scope>NUCLEOTIDE SEQUENCE [LARGE SCALE GENOMIC DNA]</scope>
    <source>
        <strain evidence="2">cv. 10/8</strain>
        <tissue evidence="1">Leaf</tissue>
    </source>
</reference>